<dbReference type="Pfam" id="PF00512">
    <property type="entry name" value="HisKA"/>
    <property type="match status" value="1"/>
</dbReference>
<dbReference type="AlphaFoldDB" id="A0A9D2NIL2"/>
<evidence type="ECO:0000256" key="4">
    <source>
        <dbReference type="ARBA" id="ARBA00022553"/>
    </source>
</evidence>
<dbReference type="SUPFAM" id="SSF47384">
    <property type="entry name" value="Homodimeric domain of signal transducing histidine kinase"/>
    <property type="match status" value="1"/>
</dbReference>
<dbReference type="Proteomes" id="UP000823891">
    <property type="component" value="Unassembled WGS sequence"/>
</dbReference>
<keyword evidence="8" id="KW-0812">Transmembrane</keyword>
<dbReference type="GO" id="GO:0016036">
    <property type="term" value="P:cellular response to phosphate starvation"/>
    <property type="evidence" value="ECO:0007669"/>
    <property type="project" value="TreeGrafter"/>
</dbReference>
<dbReference type="InterPro" id="IPR050351">
    <property type="entry name" value="BphY/WalK/GraS-like"/>
</dbReference>
<dbReference type="PROSITE" id="PS50109">
    <property type="entry name" value="HIS_KIN"/>
    <property type="match status" value="1"/>
</dbReference>
<dbReference type="EMBL" id="DWWS01000050">
    <property type="protein sequence ID" value="HJC24921.1"/>
    <property type="molecule type" value="Genomic_DNA"/>
</dbReference>
<organism evidence="10 11">
    <name type="scientific">Candidatus Eisenbergiella merdavium</name>
    <dbReference type="NCBI Taxonomy" id="2838551"/>
    <lineage>
        <taxon>Bacteria</taxon>
        <taxon>Bacillati</taxon>
        <taxon>Bacillota</taxon>
        <taxon>Clostridia</taxon>
        <taxon>Lachnospirales</taxon>
        <taxon>Lachnospiraceae</taxon>
        <taxon>Eisenbergiella</taxon>
    </lineage>
</organism>
<dbReference type="SMART" id="SM00388">
    <property type="entry name" value="HisKA"/>
    <property type="match status" value="1"/>
</dbReference>
<name>A0A9D2NIL2_9FIRM</name>
<dbReference type="InterPro" id="IPR036890">
    <property type="entry name" value="HATPase_C_sf"/>
</dbReference>
<dbReference type="SUPFAM" id="SSF55874">
    <property type="entry name" value="ATPase domain of HSP90 chaperone/DNA topoisomerase II/histidine kinase"/>
    <property type="match status" value="1"/>
</dbReference>
<dbReference type="EC" id="2.7.13.3" evidence="3"/>
<proteinExistence type="predicted"/>
<keyword evidence="6 10" id="KW-0418">Kinase</keyword>
<dbReference type="CDD" id="cd00082">
    <property type="entry name" value="HisKA"/>
    <property type="match status" value="1"/>
</dbReference>
<dbReference type="GO" id="GO:0005886">
    <property type="term" value="C:plasma membrane"/>
    <property type="evidence" value="ECO:0007669"/>
    <property type="project" value="TreeGrafter"/>
</dbReference>
<keyword evidence="5" id="KW-0808">Transferase</keyword>
<dbReference type="Gene3D" id="1.10.287.130">
    <property type="match status" value="1"/>
</dbReference>
<evidence type="ECO:0000256" key="5">
    <source>
        <dbReference type="ARBA" id="ARBA00022679"/>
    </source>
</evidence>
<sequence length="483" mass="53601">MEKRRIKKHDRKGPGKWFKREKTGIGLNGVFWRYLLTSGFLAAALCAVWLILFNILVNMGFVLSAYTAVRGLTETERALQGQAEFDSEGIPHFYEWALVEDGRILESSMNQKQLEYAREELAGSSAPHGWFYSQYFHLVPLESGQTVMLEYDYSVCYADPDLNEVLPDFQTVYIGLLLALLAVSIALCTGHYAKILREDTRAIAEACEMVRKQELELPLPGQARVRELQASLETIGLLRRELSHSLKEQWAAEQRKNEALAALAHDLKTPLTVIGGNAELLAEEGLEQPQQELVLAILRNAGYAEEYVKRLRQVTSGAGFPADRGEMPVCELLEACLQKGHDLAVLKDQKVIADPSVSELDGETVLVEKSEVLRAMENLISNAVRFTPVRGTIMLGVEFLEDQTGIWVQDSGPGFSAEALVKAGRTFYTQDGSRPQDGHMGMGLYFASQIAQKHGGSLSVENTSIGGRACLWILQKPPACPQE</sequence>
<gene>
    <name evidence="10" type="ORF">H9761_14655</name>
</gene>
<feature type="transmembrane region" description="Helical" evidence="8">
    <location>
        <begin position="30"/>
        <end position="57"/>
    </location>
</feature>
<keyword evidence="4" id="KW-0597">Phosphoprotein</keyword>
<keyword evidence="8" id="KW-1133">Transmembrane helix</keyword>
<dbReference type="InterPro" id="IPR003661">
    <property type="entry name" value="HisK_dim/P_dom"/>
</dbReference>
<dbReference type="InterPro" id="IPR005467">
    <property type="entry name" value="His_kinase_dom"/>
</dbReference>
<reference evidence="10" key="2">
    <citation type="submission" date="2021-04" db="EMBL/GenBank/DDBJ databases">
        <authorList>
            <person name="Gilroy R."/>
        </authorList>
    </citation>
    <scope>NUCLEOTIDE SEQUENCE</scope>
    <source>
        <strain evidence="10">USAMLcec2-132</strain>
    </source>
</reference>
<comment type="subcellular location">
    <subcellularLocation>
        <location evidence="2">Membrane</location>
    </subcellularLocation>
</comment>
<dbReference type="GO" id="GO:0000155">
    <property type="term" value="F:phosphorelay sensor kinase activity"/>
    <property type="evidence" value="ECO:0007669"/>
    <property type="project" value="InterPro"/>
</dbReference>
<evidence type="ECO:0000256" key="2">
    <source>
        <dbReference type="ARBA" id="ARBA00004370"/>
    </source>
</evidence>
<evidence type="ECO:0000256" key="3">
    <source>
        <dbReference type="ARBA" id="ARBA00012438"/>
    </source>
</evidence>
<accession>A0A9D2NIL2</accession>
<keyword evidence="7" id="KW-0902">Two-component regulatory system</keyword>
<dbReference type="SMART" id="SM00387">
    <property type="entry name" value="HATPase_c"/>
    <property type="match status" value="1"/>
</dbReference>
<dbReference type="Gene3D" id="3.30.565.10">
    <property type="entry name" value="Histidine kinase-like ATPase, C-terminal domain"/>
    <property type="match status" value="1"/>
</dbReference>
<evidence type="ECO:0000256" key="6">
    <source>
        <dbReference type="ARBA" id="ARBA00022777"/>
    </source>
</evidence>
<comment type="catalytic activity">
    <reaction evidence="1">
        <text>ATP + protein L-histidine = ADP + protein N-phospho-L-histidine.</text>
        <dbReference type="EC" id="2.7.13.3"/>
    </reaction>
</comment>
<feature type="transmembrane region" description="Helical" evidence="8">
    <location>
        <begin position="172"/>
        <end position="193"/>
    </location>
</feature>
<dbReference type="Pfam" id="PF02518">
    <property type="entry name" value="HATPase_c"/>
    <property type="match status" value="1"/>
</dbReference>
<dbReference type="InterPro" id="IPR036097">
    <property type="entry name" value="HisK_dim/P_sf"/>
</dbReference>
<dbReference type="InterPro" id="IPR003594">
    <property type="entry name" value="HATPase_dom"/>
</dbReference>
<evidence type="ECO:0000256" key="7">
    <source>
        <dbReference type="ARBA" id="ARBA00023012"/>
    </source>
</evidence>
<evidence type="ECO:0000259" key="9">
    <source>
        <dbReference type="PROSITE" id="PS50109"/>
    </source>
</evidence>
<dbReference type="GO" id="GO:0004721">
    <property type="term" value="F:phosphoprotein phosphatase activity"/>
    <property type="evidence" value="ECO:0007669"/>
    <property type="project" value="TreeGrafter"/>
</dbReference>
<reference evidence="10" key="1">
    <citation type="journal article" date="2021" name="PeerJ">
        <title>Extensive microbial diversity within the chicken gut microbiome revealed by metagenomics and culture.</title>
        <authorList>
            <person name="Gilroy R."/>
            <person name="Ravi A."/>
            <person name="Getino M."/>
            <person name="Pursley I."/>
            <person name="Horton D.L."/>
            <person name="Alikhan N.F."/>
            <person name="Baker D."/>
            <person name="Gharbi K."/>
            <person name="Hall N."/>
            <person name="Watson M."/>
            <person name="Adriaenssens E.M."/>
            <person name="Foster-Nyarko E."/>
            <person name="Jarju S."/>
            <person name="Secka A."/>
            <person name="Antonio M."/>
            <person name="Oren A."/>
            <person name="Chaudhuri R.R."/>
            <person name="La Ragione R."/>
            <person name="Hildebrand F."/>
            <person name="Pallen M.J."/>
        </authorList>
    </citation>
    <scope>NUCLEOTIDE SEQUENCE</scope>
    <source>
        <strain evidence="10">USAMLcec2-132</strain>
    </source>
</reference>
<evidence type="ECO:0000256" key="1">
    <source>
        <dbReference type="ARBA" id="ARBA00000085"/>
    </source>
</evidence>
<evidence type="ECO:0000313" key="11">
    <source>
        <dbReference type="Proteomes" id="UP000823891"/>
    </source>
</evidence>
<evidence type="ECO:0000256" key="8">
    <source>
        <dbReference type="SAM" id="Phobius"/>
    </source>
</evidence>
<evidence type="ECO:0000313" key="10">
    <source>
        <dbReference type="EMBL" id="HJC24921.1"/>
    </source>
</evidence>
<comment type="caution">
    <text evidence="10">The sequence shown here is derived from an EMBL/GenBank/DDBJ whole genome shotgun (WGS) entry which is preliminary data.</text>
</comment>
<keyword evidence="8" id="KW-0472">Membrane</keyword>
<feature type="domain" description="Histidine kinase" evidence="9">
    <location>
        <begin position="262"/>
        <end position="467"/>
    </location>
</feature>
<dbReference type="PANTHER" id="PTHR45453:SF1">
    <property type="entry name" value="PHOSPHATE REGULON SENSOR PROTEIN PHOR"/>
    <property type="match status" value="1"/>
</dbReference>
<protein>
    <recommendedName>
        <fullName evidence="3">histidine kinase</fullName>
        <ecNumber evidence="3">2.7.13.3</ecNumber>
    </recommendedName>
</protein>
<dbReference type="PANTHER" id="PTHR45453">
    <property type="entry name" value="PHOSPHATE REGULON SENSOR PROTEIN PHOR"/>
    <property type="match status" value="1"/>
</dbReference>